<dbReference type="Proteomes" id="UP000005237">
    <property type="component" value="Unassembled WGS sequence"/>
</dbReference>
<dbReference type="SUPFAM" id="SSF48403">
    <property type="entry name" value="Ankyrin repeat"/>
    <property type="match status" value="1"/>
</dbReference>
<dbReference type="Gene3D" id="1.25.40.20">
    <property type="entry name" value="Ankyrin repeat-containing domain"/>
    <property type="match status" value="1"/>
</dbReference>
<evidence type="ECO:0000256" key="1">
    <source>
        <dbReference type="PROSITE-ProRule" id="PRU00023"/>
    </source>
</evidence>
<keyword evidence="1" id="KW-0040">ANK repeat</keyword>
<dbReference type="InterPro" id="IPR039195">
    <property type="entry name" value="ANKRD40"/>
</dbReference>
<feature type="repeat" description="ANK" evidence="1">
    <location>
        <begin position="45"/>
        <end position="77"/>
    </location>
</feature>
<dbReference type="Pfam" id="PF00023">
    <property type="entry name" value="Ank"/>
    <property type="match status" value="1"/>
</dbReference>
<evidence type="ECO:0000256" key="2">
    <source>
        <dbReference type="SAM" id="MobiDB-lite"/>
    </source>
</evidence>
<dbReference type="PANTHER" id="PTHR24192:SF3">
    <property type="entry name" value="ANKYRIN REPEAT DOMAIN 40"/>
    <property type="match status" value="1"/>
</dbReference>
<evidence type="ECO:0000313" key="3">
    <source>
        <dbReference type="EnsemblMetazoa" id="CJA38682.1"/>
    </source>
</evidence>
<protein>
    <submittedName>
        <fullName evidence="3">ANK_REP_REGION domain-containing protein</fullName>
    </submittedName>
</protein>
<dbReference type="PANTHER" id="PTHR24192">
    <property type="entry name" value="ANKYRIN REPEAT DOMAIN 40"/>
    <property type="match status" value="1"/>
</dbReference>
<accession>A0A8R1ENA7</accession>
<dbReference type="InterPro" id="IPR036770">
    <property type="entry name" value="Ankyrin_rpt-contain_sf"/>
</dbReference>
<reference evidence="3" key="2">
    <citation type="submission" date="2022-06" db="UniProtKB">
        <authorList>
            <consortium name="EnsemblMetazoa"/>
        </authorList>
    </citation>
    <scope>IDENTIFICATION</scope>
    <source>
        <strain evidence="3">DF5081</strain>
    </source>
</reference>
<proteinExistence type="predicted"/>
<dbReference type="AlphaFoldDB" id="A0A8R1ENA7"/>
<dbReference type="PROSITE" id="PS50088">
    <property type="entry name" value="ANK_REPEAT"/>
    <property type="match status" value="1"/>
</dbReference>
<feature type="compositionally biased region" description="Low complexity" evidence="2">
    <location>
        <begin position="149"/>
        <end position="167"/>
    </location>
</feature>
<name>A0A8R1ENA7_CAEJA</name>
<dbReference type="PROSITE" id="PS50297">
    <property type="entry name" value="ANK_REP_REGION"/>
    <property type="match status" value="1"/>
</dbReference>
<dbReference type="EnsemblMetazoa" id="CJA38682.1">
    <property type="protein sequence ID" value="CJA38682.1"/>
    <property type="gene ID" value="WBGene00214529"/>
</dbReference>
<reference evidence="4" key="1">
    <citation type="submission" date="2010-08" db="EMBL/GenBank/DDBJ databases">
        <authorList>
            <consortium name="Caenorhabditis japonica Sequencing Consortium"/>
            <person name="Wilson R.K."/>
        </authorList>
    </citation>
    <scope>NUCLEOTIDE SEQUENCE [LARGE SCALE GENOMIC DNA]</scope>
    <source>
        <strain evidence="4">DF5081</strain>
    </source>
</reference>
<dbReference type="SMART" id="SM00248">
    <property type="entry name" value="ANK"/>
    <property type="match status" value="1"/>
</dbReference>
<keyword evidence="4" id="KW-1185">Reference proteome</keyword>
<feature type="region of interest" description="Disordered" evidence="2">
    <location>
        <begin position="148"/>
        <end position="172"/>
    </location>
</feature>
<organism evidence="3 4">
    <name type="scientific">Caenorhabditis japonica</name>
    <dbReference type="NCBI Taxonomy" id="281687"/>
    <lineage>
        <taxon>Eukaryota</taxon>
        <taxon>Metazoa</taxon>
        <taxon>Ecdysozoa</taxon>
        <taxon>Nematoda</taxon>
        <taxon>Chromadorea</taxon>
        <taxon>Rhabditida</taxon>
        <taxon>Rhabditina</taxon>
        <taxon>Rhabditomorpha</taxon>
        <taxon>Rhabditoidea</taxon>
        <taxon>Rhabditidae</taxon>
        <taxon>Peloderinae</taxon>
        <taxon>Caenorhabditis</taxon>
    </lineage>
</organism>
<sequence length="198" mass="22008">MASLQYAYETQQIDFLHICSLGDVGRARDALLTGRVDINYRHKSNGWTALHWAASRGHIDVALLLIEAGYAINIVDEQNRVPYEVCPIKYEKLRQLLELGDEQDDMVQNNSSRRASDVADVSSPGFVPNYVRHPPFPYAMKNSFDSFTSPASSGSNGSSSPGPLNSPTYSYGRRDSLQKTRFLLVRTRMAAAGRPGHD</sequence>
<dbReference type="InterPro" id="IPR002110">
    <property type="entry name" value="Ankyrin_rpt"/>
</dbReference>
<evidence type="ECO:0000313" key="4">
    <source>
        <dbReference type="Proteomes" id="UP000005237"/>
    </source>
</evidence>